<gene>
    <name evidence="2" type="ORF">H9727_05275</name>
</gene>
<dbReference type="SUPFAM" id="SSF53335">
    <property type="entry name" value="S-adenosyl-L-methionine-dependent methyltransferases"/>
    <property type="match status" value="1"/>
</dbReference>
<protein>
    <submittedName>
        <fullName evidence="2">NAD(P)-dependent oxidoreductase</fullName>
    </submittedName>
</protein>
<dbReference type="EMBL" id="DXCL01000026">
    <property type="protein sequence ID" value="HIZ03679.1"/>
    <property type="molecule type" value="Genomic_DNA"/>
</dbReference>
<dbReference type="InterPro" id="IPR029063">
    <property type="entry name" value="SAM-dependent_MTases_sf"/>
</dbReference>
<dbReference type="AlphaFoldDB" id="A0A9D2IEM9"/>
<name>A0A9D2IEM9_9FIRM</name>
<proteinExistence type="predicted"/>
<comment type="caution">
    <text evidence="2">The sequence shown here is derived from an EMBL/GenBank/DDBJ whole genome shotgun (WGS) entry which is preliminary data.</text>
</comment>
<reference evidence="2" key="1">
    <citation type="journal article" date="2021" name="PeerJ">
        <title>Extensive microbial diversity within the chicken gut microbiome revealed by metagenomics and culture.</title>
        <authorList>
            <person name="Gilroy R."/>
            <person name="Ravi A."/>
            <person name="Getino M."/>
            <person name="Pursley I."/>
            <person name="Horton D.L."/>
            <person name="Alikhan N.F."/>
            <person name="Baker D."/>
            <person name="Gharbi K."/>
            <person name="Hall N."/>
            <person name="Watson M."/>
            <person name="Adriaenssens E.M."/>
            <person name="Foster-Nyarko E."/>
            <person name="Jarju S."/>
            <person name="Secka A."/>
            <person name="Antonio M."/>
            <person name="Oren A."/>
            <person name="Chaudhuri R.R."/>
            <person name="La Ragione R."/>
            <person name="Hildebrand F."/>
            <person name="Pallen M.J."/>
        </authorList>
    </citation>
    <scope>NUCLEOTIDE SEQUENCE</scope>
    <source>
        <strain evidence="2">CHK187-5294</strain>
    </source>
</reference>
<evidence type="ECO:0000256" key="1">
    <source>
        <dbReference type="SAM" id="MobiDB-lite"/>
    </source>
</evidence>
<dbReference type="Proteomes" id="UP000824132">
    <property type="component" value="Unassembled WGS sequence"/>
</dbReference>
<organism evidence="2 3">
    <name type="scientific">Candidatus Borkfalkia avistercoris</name>
    <dbReference type="NCBI Taxonomy" id="2838504"/>
    <lineage>
        <taxon>Bacteria</taxon>
        <taxon>Bacillati</taxon>
        <taxon>Bacillota</taxon>
        <taxon>Clostridia</taxon>
        <taxon>Christensenellales</taxon>
        <taxon>Christensenellaceae</taxon>
        <taxon>Candidatus Borkfalkia</taxon>
    </lineage>
</organism>
<evidence type="ECO:0000313" key="3">
    <source>
        <dbReference type="Proteomes" id="UP000824132"/>
    </source>
</evidence>
<feature type="region of interest" description="Disordered" evidence="1">
    <location>
        <begin position="1"/>
        <end position="28"/>
    </location>
</feature>
<sequence>MDWTGNRESVFRSIGASNHSPQEREKNDYYATDPKAIDLLLTKERPAPRIWECACGEGHLSKRLTELGFKVYSSDLIARGFGEQKDFLKQSELPLPHCDILTNPPYKYAAEFVLKALELAEPGSGVYMFLKLTFLEGQKRRQLIYEPYPPQKVCVFTRRINCARGGDFETYSSAAVAYAWYIWRKGYQGRTYIEWI</sequence>
<accession>A0A9D2IEM9</accession>
<reference evidence="2" key="2">
    <citation type="submission" date="2021-04" db="EMBL/GenBank/DDBJ databases">
        <authorList>
            <person name="Gilroy R."/>
        </authorList>
    </citation>
    <scope>NUCLEOTIDE SEQUENCE</scope>
    <source>
        <strain evidence="2">CHK187-5294</strain>
    </source>
</reference>
<evidence type="ECO:0000313" key="2">
    <source>
        <dbReference type="EMBL" id="HIZ03679.1"/>
    </source>
</evidence>